<dbReference type="RefSeq" id="WP_262435778.1">
    <property type="nucleotide sequence ID" value="NZ_JACRTF010000001.1"/>
</dbReference>
<dbReference type="EMBL" id="JACRTF010000001">
    <property type="protein sequence ID" value="MBC8594687.1"/>
    <property type="molecule type" value="Genomic_DNA"/>
</dbReference>
<protein>
    <recommendedName>
        <fullName evidence="4">DUF5017 domain-containing protein</fullName>
    </recommendedName>
</protein>
<comment type="caution">
    <text evidence="2">The sequence shown here is derived from an EMBL/GenBank/DDBJ whole genome shotgun (WGS) entry which is preliminary data.</text>
</comment>
<dbReference type="AlphaFoldDB" id="A0A926IL78"/>
<gene>
    <name evidence="2" type="ORF">H8744_15865</name>
</gene>
<accession>A0A926IL78</accession>
<name>A0A926IL78_9BACT</name>
<proteinExistence type="predicted"/>
<dbReference type="PROSITE" id="PS51257">
    <property type="entry name" value="PROKAR_LIPOPROTEIN"/>
    <property type="match status" value="1"/>
</dbReference>
<feature type="signal peptide" evidence="1">
    <location>
        <begin position="1"/>
        <end position="18"/>
    </location>
</feature>
<evidence type="ECO:0000313" key="3">
    <source>
        <dbReference type="Proteomes" id="UP000651085"/>
    </source>
</evidence>
<feature type="chain" id="PRO_5039549976" description="DUF5017 domain-containing protein" evidence="1">
    <location>
        <begin position="19"/>
        <end position="845"/>
    </location>
</feature>
<sequence>MKKKFLFVALTTSLLFVACDYNKDNFEGLDDASQITDVKKVEYTLTKADYTAIADNKANKSLAKTLETEFPGITTALANVKTKNYMTELASSEKFFPNFIAEKWYTGDKGSAVKLTYDKLIDAPAYLAQVEGAEAYKLKDADYSMAWDDKSYSYFTPAKPASTFVPRILKNTQPDAQAGDYVRVEYNFSSNEPSGDGGEVDPYTKIVDIISGADGEYTAKGSVLATYSRGFLLGDGTGSILVYQYDMPNVSLGDVVEVKGTTSKYSGLKQFSNTPAPEVTKLEVAESFEYPAFESMDGAALDTYLNTPTLKAASYTGKLILDGNYYNITEIEGAASAIGTFSYPVAGIVDPELVGQKVTVNGYLIGSNVSRNLVNTMVVNIAAAGTTPTTKSIGEVALAPVGKYNVRGQVVATYGQGFLMNDGTGSILVFQKAAPSNKIGDIVSVSGDISVYNGLNQFKETATVTKINKEDVSVTYPKPFEMLGEDVTAYASALCVRYVTYKGELIIGTSGSGNKIYNIKIDGTDLQGAISYPQTGLIDESLEGQEVIVTGYTIGAFNKNFYTIATSVVASTPANRAKYATRASLTEKMYAIYQFDGSDWNIADDIAVVNPSDYEQMGISTNSFSSSYNPDNYLPQFMGLKFPYAHEGDAKAAVYFYNTSTGTTTSAVEYVLTNGVWTKNTNIVTVTDQFVFDGEKWKFDPSVTIRLTKGDADSKAFLKHVVEWVKENKTDRVWVDSYGTAEFYFGCSSYYGNVEMSPNYLKPYYPDMSDEEMVAEVKKHIAEGAFTSALEATYPDADLVADVDVYYTVTFDVHKAEGAGVYTMKYIVTGKGQFEAVPNSLEEVE</sequence>
<reference evidence="2" key="1">
    <citation type="submission" date="2020-08" db="EMBL/GenBank/DDBJ databases">
        <title>Genome public.</title>
        <authorList>
            <person name="Liu C."/>
            <person name="Sun Q."/>
        </authorList>
    </citation>
    <scope>NUCLEOTIDE SEQUENCE</scope>
    <source>
        <strain evidence="2">N12</strain>
    </source>
</reference>
<keyword evidence="1" id="KW-0732">Signal</keyword>
<evidence type="ECO:0000313" key="2">
    <source>
        <dbReference type="EMBL" id="MBC8594687.1"/>
    </source>
</evidence>
<dbReference type="Proteomes" id="UP000651085">
    <property type="component" value="Unassembled WGS sequence"/>
</dbReference>
<keyword evidence="3" id="KW-1185">Reference proteome</keyword>
<organism evidence="2 3">
    <name type="scientific">Jilunia laotingensis</name>
    <dbReference type="NCBI Taxonomy" id="2763675"/>
    <lineage>
        <taxon>Bacteria</taxon>
        <taxon>Pseudomonadati</taxon>
        <taxon>Bacteroidota</taxon>
        <taxon>Bacteroidia</taxon>
        <taxon>Bacteroidales</taxon>
        <taxon>Bacteroidaceae</taxon>
        <taxon>Jilunia</taxon>
    </lineage>
</organism>
<evidence type="ECO:0000256" key="1">
    <source>
        <dbReference type="SAM" id="SignalP"/>
    </source>
</evidence>
<evidence type="ECO:0008006" key="4">
    <source>
        <dbReference type="Google" id="ProtNLM"/>
    </source>
</evidence>